<reference evidence="3" key="1">
    <citation type="journal article" date="2014" name="Proc. Natl. Acad. Sci. U.S.A.">
        <title>Extensive sampling of basidiomycete genomes demonstrates inadequacy of the white-rot/brown-rot paradigm for wood decay fungi.</title>
        <authorList>
            <person name="Riley R."/>
            <person name="Salamov A.A."/>
            <person name="Brown D.W."/>
            <person name="Nagy L.G."/>
            <person name="Floudas D."/>
            <person name="Held B.W."/>
            <person name="Levasseur A."/>
            <person name="Lombard V."/>
            <person name="Morin E."/>
            <person name="Otillar R."/>
            <person name="Lindquist E.A."/>
            <person name="Sun H."/>
            <person name="LaButti K.M."/>
            <person name="Schmutz J."/>
            <person name="Jabbour D."/>
            <person name="Luo H."/>
            <person name="Baker S.E."/>
            <person name="Pisabarro A.G."/>
            <person name="Walton J.D."/>
            <person name="Blanchette R.A."/>
            <person name="Henrissat B."/>
            <person name="Martin F."/>
            <person name="Cullen D."/>
            <person name="Hibbett D.S."/>
            <person name="Grigoriev I.V."/>
        </authorList>
    </citation>
    <scope>NUCLEOTIDE SEQUENCE [LARGE SCALE GENOMIC DNA]</scope>
    <source>
        <strain evidence="3">FD-172 SS1</strain>
    </source>
</reference>
<gene>
    <name evidence="2" type="ORF">BOTBODRAFT_188472</name>
</gene>
<keyword evidence="3" id="KW-1185">Reference proteome</keyword>
<accession>A0A067MPG6</accession>
<dbReference type="HOGENOM" id="CLU_579985_0_0_1"/>
<dbReference type="STRING" id="930990.A0A067MPG6"/>
<dbReference type="Gene3D" id="1.10.510.10">
    <property type="entry name" value="Transferase(Phosphotransferase) domain 1"/>
    <property type="match status" value="2"/>
</dbReference>
<dbReference type="EMBL" id="KL198043">
    <property type="protein sequence ID" value="KDQ13476.1"/>
    <property type="molecule type" value="Genomic_DNA"/>
</dbReference>
<evidence type="ECO:0000313" key="3">
    <source>
        <dbReference type="Proteomes" id="UP000027195"/>
    </source>
</evidence>
<feature type="region of interest" description="Disordered" evidence="1">
    <location>
        <begin position="1"/>
        <end position="27"/>
    </location>
</feature>
<dbReference type="InterPro" id="IPR011009">
    <property type="entry name" value="Kinase-like_dom_sf"/>
</dbReference>
<evidence type="ECO:0000256" key="1">
    <source>
        <dbReference type="SAM" id="MobiDB-lite"/>
    </source>
</evidence>
<dbReference type="OrthoDB" id="1668230at2759"/>
<sequence>MERSSSLPSLRRTQVLSSRSSQPATGHTIRSLFQCHPGSPSERVPEVEKPAPNDTTPLVPAVEAVAHALQSAVSILSSLYRKGEILRMRGVEALQTLSETCAPLTGPGVSSLADQLTRFFEEIRCLCNGLETKLQALDDFMIERVSLGQLQKKLRQQSPGPEQTRIRRRILAIQRRTGINLPTTLLLSPQEIEWTGPDGSEEGLYMGEKRATLRPFVGYNFNVESMLQYASRWSKLRSTNANQALRFVSFLNIIAKLILSRYYLVSPWCSHGTALEYLLDKPLPVRMNACLEIAYGLQYLYSVQPPVILGDLRHSNIFISGRGKVLIAPNPQWVVESLAPQGMVMAPMGVWRWAKISIELVTEMPRKKLHFGRRSLESTSTLCKQSLREIRDSFPSLTSDFCALLELCSQNDWKKRPTISEVVKQMESADKTKNPWPNVGRSPHPLWPRSGATLVLLGVLPCAFDAVAQVI</sequence>
<evidence type="ECO:0008006" key="4">
    <source>
        <dbReference type="Google" id="ProtNLM"/>
    </source>
</evidence>
<proteinExistence type="predicted"/>
<feature type="compositionally biased region" description="Polar residues" evidence="1">
    <location>
        <begin position="1"/>
        <end position="25"/>
    </location>
</feature>
<dbReference type="SUPFAM" id="SSF56112">
    <property type="entry name" value="Protein kinase-like (PK-like)"/>
    <property type="match status" value="1"/>
</dbReference>
<dbReference type="InParanoid" id="A0A067MPG6"/>
<dbReference type="Proteomes" id="UP000027195">
    <property type="component" value="Unassembled WGS sequence"/>
</dbReference>
<evidence type="ECO:0000313" key="2">
    <source>
        <dbReference type="EMBL" id="KDQ13476.1"/>
    </source>
</evidence>
<protein>
    <recommendedName>
        <fullName evidence="4">Protein kinase domain-containing protein</fullName>
    </recommendedName>
</protein>
<dbReference type="AlphaFoldDB" id="A0A067MPG6"/>
<organism evidence="2 3">
    <name type="scientific">Botryobasidium botryosum (strain FD-172 SS1)</name>
    <dbReference type="NCBI Taxonomy" id="930990"/>
    <lineage>
        <taxon>Eukaryota</taxon>
        <taxon>Fungi</taxon>
        <taxon>Dikarya</taxon>
        <taxon>Basidiomycota</taxon>
        <taxon>Agaricomycotina</taxon>
        <taxon>Agaricomycetes</taxon>
        <taxon>Cantharellales</taxon>
        <taxon>Botryobasidiaceae</taxon>
        <taxon>Botryobasidium</taxon>
    </lineage>
</organism>
<name>A0A067MPG6_BOTB1</name>